<gene>
    <name evidence="2" type="ORF">BN873_720012</name>
</gene>
<keyword evidence="1" id="KW-0472">Membrane</keyword>
<evidence type="ECO:0000256" key="1">
    <source>
        <dbReference type="SAM" id="Phobius"/>
    </source>
</evidence>
<dbReference type="AlphaFoldDB" id="W6ME34"/>
<reference evidence="2" key="1">
    <citation type="submission" date="2013-07" db="EMBL/GenBank/DDBJ databases">
        <authorList>
            <person name="McIlroy S."/>
        </authorList>
    </citation>
    <scope>NUCLEOTIDE SEQUENCE [LARGE SCALE GENOMIC DNA]</scope>
    <source>
        <strain evidence="2">Run_A_D11</strain>
    </source>
</reference>
<dbReference type="EMBL" id="CBTJ020000083">
    <property type="protein sequence ID" value="CDI03918.1"/>
    <property type="molecule type" value="Genomic_DNA"/>
</dbReference>
<reference evidence="2" key="2">
    <citation type="submission" date="2014-03" db="EMBL/GenBank/DDBJ databases">
        <title>Candidatus Competibacter-lineage genomes retrieved from metagenomes reveal functional metabolic diversity.</title>
        <authorList>
            <person name="McIlroy S.J."/>
            <person name="Albertsen M."/>
            <person name="Andresen E.K."/>
            <person name="Saunders A.M."/>
            <person name="Kristiansen R."/>
            <person name="Stokholm-Bjerregaard M."/>
            <person name="Nielsen K.L."/>
            <person name="Nielsen P.H."/>
        </authorList>
    </citation>
    <scope>NUCLEOTIDE SEQUENCE</scope>
    <source>
        <strain evidence="2">Run_A_D11</strain>
    </source>
</reference>
<accession>W6ME34</accession>
<organism evidence="2 3">
    <name type="scientific">Candidatus Competibacter denitrificans Run_A_D11</name>
    <dbReference type="NCBI Taxonomy" id="1400863"/>
    <lineage>
        <taxon>Bacteria</taxon>
        <taxon>Pseudomonadati</taxon>
        <taxon>Pseudomonadota</taxon>
        <taxon>Gammaproteobacteria</taxon>
        <taxon>Candidatus Competibacteraceae</taxon>
        <taxon>Candidatus Competibacter</taxon>
    </lineage>
</organism>
<keyword evidence="3" id="KW-1185">Reference proteome</keyword>
<dbReference type="STRING" id="1400863.BN873_720012"/>
<dbReference type="Proteomes" id="UP000035760">
    <property type="component" value="Unassembled WGS sequence"/>
</dbReference>
<evidence type="ECO:0000313" key="3">
    <source>
        <dbReference type="Proteomes" id="UP000035760"/>
    </source>
</evidence>
<proteinExistence type="predicted"/>
<evidence type="ECO:0000313" key="2">
    <source>
        <dbReference type="EMBL" id="CDI03918.1"/>
    </source>
</evidence>
<protein>
    <submittedName>
        <fullName evidence="2">Uncharacterized protein</fullName>
    </submittedName>
</protein>
<keyword evidence="1" id="KW-1133">Transmembrane helix</keyword>
<name>W6ME34_9GAMM</name>
<sequence length="78" mass="8657">MPVAGGESRILRQNILFKTDSPLFIVGVAVRETVMMMISRVLMAMSLIVVRVVRMNDRFGFAAAAISAHLIDLHLFDP</sequence>
<keyword evidence="1" id="KW-0812">Transmembrane</keyword>
<feature type="transmembrane region" description="Helical" evidence="1">
    <location>
        <begin position="33"/>
        <end position="52"/>
    </location>
</feature>
<comment type="caution">
    <text evidence="2">The sequence shown here is derived from an EMBL/GenBank/DDBJ whole genome shotgun (WGS) entry which is preliminary data.</text>
</comment>